<evidence type="ECO:0000313" key="1">
    <source>
        <dbReference type="EMBL" id="KXT04185.1"/>
    </source>
</evidence>
<gene>
    <name evidence="1" type="ORF">AC578_97</name>
</gene>
<evidence type="ECO:0000313" key="2">
    <source>
        <dbReference type="Proteomes" id="UP000070133"/>
    </source>
</evidence>
<dbReference type="EMBL" id="LFZN01000023">
    <property type="protein sequence ID" value="KXT04185.1"/>
    <property type="molecule type" value="Genomic_DNA"/>
</dbReference>
<dbReference type="Proteomes" id="UP000070133">
    <property type="component" value="Unassembled WGS sequence"/>
</dbReference>
<organism evidence="1 2">
    <name type="scientific">Pseudocercospora eumusae</name>
    <dbReference type="NCBI Taxonomy" id="321146"/>
    <lineage>
        <taxon>Eukaryota</taxon>
        <taxon>Fungi</taxon>
        <taxon>Dikarya</taxon>
        <taxon>Ascomycota</taxon>
        <taxon>Pezizomycotina</taxon>
        <taxon>Dothideomycetes</taxon>
        <taxon>Dothideomycetidae</taxon>
        <taxon>Mycosphaerellales</taxon>
        <taxon>Mycosphaerellaceae</taxon>
        <taxon>Pseudocercospora</taxon>
    </lineage>
</organism>
<reference evidence="1 2" key="1">
    <citation type="submission" date="2015-07" db="EMBL/GenBank/DDBJ databases">
        <title>Comparative genomics of the Sigatoka disease complex on banana suggests a link between parallel evolutionary changes in Pseudocercospora fijiensis and Pseudocercospora eumusae and increased virulence on the banana host.</title>
        <authorList>
            <person name="Chang T.-C."/>
            <person name="Salvucci A."/>
            <person name="Crous P.W."/>
            <person name="Stergiopoulos I."/>
        </authorList>
    </citation>
    <scope>NUCLEOTIDE SEQUENCE [LARGE SCALE GENOMIC DNA]</scope>
    <source>
        <strain evidence="1 2">CBS 114824</strain>
    </source>
</reference>
<sequence>MPMLRSTAADADRRAQSLVQWSRALLHTLITGSDVIKSTLLREKKERSPELNEFKKRMAT</sequence>
<dbReference type="AlphaFoldDB" id="A0A139HNX1"/>
<accession>A0A139HNX1</accession>
<keyword evidence="2" id="KW-1185">Reference proteome</keyword>
<comment type="caution">
    <text evidence="1">The sequence shown here is derived from an EMBL/GenBank/DDBJ whole genome shotgun (WGS) entry which is preliminary data.</text>
</comment>
<name>A0A139HNX1_9PEZI</name>
<protein>
    <submittedName>
        <fullName evidence="1">Uncharacterized protein</fullName>
    </submittedName>
</protein>
<proteinExistence type="predicted"/>